<dbReference type="AlphaFoldDB" id="A0A423TSL6"/>
<name>A0A423TSL6_PENVA</name>
<reference evidence="2 3" key="1">
    <citation type="submission" date="2018-04" db="EMBL/GenBank/DDBJ databases">
        <authorList>
            <person name="Zhang X."/>
            <person name="Yuan J."/>
            <person name="Li F."/>
            <person name="Xiang J."/>
        </authorList>
    </citation>
    <scope>NUCLEOTIDE SEQUENCE [LARGE SCALE GENOMIC DNA]</scope>
    <source>
        <tissue evidence="2">Muscle</tissue>
    </source>
</reference>
<comment type="caution">
    <text evidence="2">The sequence shown here is derived from an EMBL/GenBank/DDBJ whole genome shotgun (WGS) entry which is preliminary data.</text>
</comment>
<organism evidence="2 3">
    <name type="scientific">Penaeus vannamei</name>
    <name type="common">Whiteleg shrimp</name>
    <name type="synonym">Litopenaeus vannamei</name>
    <dbReference type="NCBI Taxonomy" id="6689"/>
    <lineage>
        <taxon>Eukaryota</taxon>
        <taxon>Metazoa</taxon>
        <taxon>Ecdysozoa</taxon>
        <taxon>Arthropoda</taxon>
        <taxon>Crustacea</taxon>
        <taxon>Multicrustacea</taxon>
        <taxon>Malacostraca</taxon>
        <taxon>Eumalacostraca</taxon>
        <taxon>Eucarida</taxon>
        <taxon>Decapoda</taxon>
        <taxon>Dendrobranchiata</taxon>
        <taxon>Penaeoidea</taxon>
        <taxon>Penaeidae</taxon>
        <taxon>Penaeus</taxon>
    </lineage>
</organism>
<feature type="compositionally biased region" description="Basic residues" evidence="1">
    <location>
        <begin position="231"/>
        <end position="240"/>
    </location>
</feature>
<accession>A0A423TSL6</accession>
<sequence>MRPTRIPDTSCSIADLTSHRALPQLCARLIPTNITFTTNPEISHYHSQSLLLTLSAKSIYPLIPSLLVSLSDVPRHTYPLSRRPFALSTPYHQFHSTRYRQLTRAFCSSHSSSLIISPSELYQPMSNLHTCLTVIATSPHIIITLYLITHSSLYSYSSDARISRRISYTNHILIRSSLPYEATSMLHELAIETTSTLSRYTLQCRTLSPRTPRDAIIPNILQLPVRSIRTHSSIHSHAPTKRSTPLSGCHHSRPIDVTVMTASQRRTLAHLNPLSTDTPFAHTRQHTTTVQPQALLEYPFPYHHKPTNHSIPRTTVGRSELRYFTPQIAYSYQPVASSLSSHTSYIAAPYTGYHHRLQQLQHLTCLLDTISYRKQNRPLLSTYPPSTPSRLTRDANGQPDIDTAALPCVSSRETTKFTISAQSLLDARYADHRSQSRASTPLAAPISRMRINHLTIQLDLCAALHLLNTIPHSHYQALHCPLYN</sequence>
<feature type="compositionally biased region" description="Low complexity" evidence="1">
    <location>
        <begin position="378"/>
        <end position="390"/>
    </location>
</feature>
<evidence type="ECO:0000313" key="2">
    <source>
        <dbReference type="EMBL" id="ROT79449.1"/>
    </source>
</evidence>
<proteinExistence type="predicted"/>
<evidence type="ECO:0000313" key="3">
    <source>
        <dbReference type="Proteomes" id="UP000283509"/>
    </source>
</evidence>
<gene>
    <name evidence="2" type="ORF">C7M84_001824</name>
</gene>
<dbReference type="Proteomes" id="UP000283509">
    <property type="component" value="Unassembled WGS sequence"/>
</dbReference>
<reference evidence="2 3" key="2">
    <citation type="submission" date="2019-01" db="EMBL/GenBank/DDBJ databases">
        <title>The decoding of complex shrimp genome reveals the adaptation for benthos swimmer, frequently molting mechanism and breeding impact on genome.</title>
        <authorList>
            <person name="Sun Y."/>
            <person name="Gao Y."/>
            <person name="Yu Y."/>
        </authorList>
    </citation>
    <scope>NUCLEOTIDE SEQUENCE [LARGE SCALE GENOMIC DNA]</scope>
    <source>
        <tissue evidence="2">Muscle</tissue>
    </source>
</reference>
<protein>
    <submittedName>
        <fullName evidence="2">Uncharacterized protein</fullName>
    </submittedName>
</protein>
<dbReference type="EMBL" id="QCYY01001241">
    <property type="protein sequence ID" value="ROT79449.1"/>
    <property type="molecule type" value="Genomic_DNA"/>
</dbReference>
<feature type="region of interest" description="Disordered" evidence="1">
    <location>
        <begin position="378"/>
        <end position="397"/>
    </location>
</feature>
<feature type="region of interest" description="Disordered" evidence="1">
    <location>
        <begin position="231"/>
        <end position="250"/>
    </location>
</feature>
<keyword evidence="3" id="KW-1185">Reference proteome</keyword>
<evidence type="ECO:0000256" key="1">
    <source>
        <dbReference type="SAM" id="MobiDB-lite"/>
    </source>
</evidence>